<dbReference type="STRING" id="667725.A0A0L0F2P6"/>
<evidence type="ECO:0000313" key="4">
    <source>
        <dbReference type="Proteomes" id="UP000054560"/>
    </source>
</evidence>
<dbReference type="SUPFAM" id="SSF55486">
    <property type="entry name" value="Metalloproteases ('zincins'), catalytic domain"/>
    <property type="match status" value="1"/>
</dbReference>
<dbReference type="AlphaFoldDB" id="A0A0L0F2P6"/>
<dbReference type="Proteomes" id="UP000054560">
    <property type="component" value="Unassembled WGS sequence"/>
</dbReference>
<dbReference type="EMBL" id="KQ250033">
    <property type="protein sequence ID" value="KNC70884.1"/>
    <property type="molecule type" value="Genomic_DNA"/>
</dbReference>
<dbReference type="Pfam" id="PF01431">
    <property type="entry name" value="Peptidase_M13"/>
    <property type="match status" value="1"/>
</dbReference>
<evidence type="ECO:0000313" key="3">
    <source>
        <dbReference type="EMBL" id="KNC70884.1"/>
    </source>
</evidence>
<dbReference type="PANTHER" id="PTHR11733">
    <property type="entry name" value="ZINC METALLOPROTEASE FAMILY M13 NEPRILYSIN-RELATED"/>
    <property type="match status" value="1"/>
</dbReference>
<accession>A0A0L0F2P6</accession>
<evidence type="ECO:0000259" key="2">
    <source>
        <dbReference type="Pfam" id="PF01431"/>
    </source>
</evidence>
<feature type="domain" description="Peptidase M13 C-terminal" evidence="2">
    <location>
        <begin position="3"/>
        <end position="80"/>
    </location>
</feature>
<feature type="non-terminal residue" evidence="3">
    <location>
        <position position="1"/>
    </location>
</feature>
<reference evidence="3 4" key="1">
    <citation type="submission" date="2011-02" db="EMBL/GenBank/DDBJ databases">
        <title>The Genome Sequence of Sphaeroforma arctica JP610.</title>
        <authorList>
            <consortium name="The Broad Institute Genome Sequencing Platform"/>
            <person name="Russ C."/>
            <person name="Cuomo C."/>
            <person name="Young S.K."/>
            <person name="Zeng Q."/>
            <person name="Gargeya S."/>
            <person name="Alvarado L."/>
            <person name="Berlin A."/>
            <person name="Chapman S.B."/>
            <person name="Chen Z."/>
            <person name="Freedman E."/>
            <person name="Gellesch M."/>
            <person name="Goldberg J."/>
            <person name="Griggs A."/>
            <person name="Gujja S."/>
            <person name="Heilman E."/>
            <person name="Heiman D."/>
            <person name="Howarth C."/>
            <person name="Mehta T."/>
            <person name="Neiman D."/>
            <person name="Pearson M."/>
            <person name="Roberts A."/>
            <person name="Saif S."/>
            <person name="Shea T."/>
            <person name="Shenoy N."/>
            <person name="Sisk P."/>
            <person name="Stolte C."/>
            <person name="Sykes S."/>
            <person name="White J."/>
            <person name="Yandava C."/>
            <person name="Burger G."/>
            <person name="Gray M.W."/>
            <person name="Holland P.W.H."/>
            <person name="King N."/>
            <person name="Lang F.B.F."/>
            <person name="Roger A.J."/>
            <person name="Ruiz-Trillo I."/>
            <person name="Haas B."/>
            <person name="Nusbaum C."/>
            <person name="Birren B."/>
        </authorList>
    </citation>
    <scope>NUCLEOTIDE SEQUENCE [LARGE SCALE GENOMIC DNA]</scope>
    <source>
        <strain evidence="3 4">JP610</strain>
    </source>
</reference>
<sequence>YNALTKNIVDQYNAIEILPGHFVRGDLTLGENIADIGGLKCAYQGMRTALKSHPEADRVIDGWTPDQRFFVAWGQFWRSKK</sequence>
<keyword evidence="4" id="KW-1185">Reference proteome</keyword>
<dbReference type="GeneID" id="25917090"/>
<dbReference type="OrthoDB" id="6475849at2759"/>
<dbReference type="PANTHER" id="PTHR11733:SF167">
    <property type="entry name" value="FI17812P1-RELATED"/>
    <property type="match status" value="1"/>
</dbReference>
<organism evidence="3 4">
    <name type="scientific">Sphaeroforma arctica JP610</name>
    <dbReference type="NCBI Taxonomy" id="667725"/>
    <lineage>
        <taxon>Eukaryota</taxon>
        <taxon>Ichthyosporea</taxon>
        <taxon>Ichthyophonida</taxon>
        <taxon>Sphaeroforma</taxon>
    </lineage>
</organism>
<dbReference type="InterPro" id="IPR024079">
    <property type="entry name" value="MetalloPept_cat_dom_sf"/>
</dbReference>
<dbReference type="RefSeq" id="XP_014144786.1">
    <property type="nucleotide sequence ID" value="XM_014289311.1"/>
</dbReference>
<comment type="similarity">
    <text evidence="1">Belongs to the peptidase M13 family.</text>
</comment>
<gene>
    <name evidence="3" type="ORF">SARC_16586</name>
</gene>
<dbReference type="GO" id="GO:0016485">
    <property type="term" value="P:protein processing"/>
    <property type="evidence" value="ECO:0007669"/>
    <property type="project" value="TreeGrafter"/>
</dbReference>
<dbReference type="GO" id="GO:0004222">
    <property type="term" value="F:metalloendopeptidase activity"/>
    <property type="evidence" value="ECO:0007669"/>
    <property type="project" value="InterPro"/>
</dbReference>
<dbReference type="PROSITE" id="PS51885">
    <property type="entry name" value="NEPRILYSIN"/>
    <property type="match status" value="1"/>
</dbReference>
<dbReference type="GO" id="GO:0005886">
    <property type="term" value="C:plasma membrane"/>
    <property type="evidence" value="ECO:0007669"/>
    <property type="project" value="TreeGrafter"/>
</dbReference>
<dbReference type="InterPro" id="IPR018497">
    <property type="entry name" value="Peptidase_M13_C"/>
</dbReference>
<dbReference type="InterPro" id="IPR000718">
    <property type="entry name" value="Peptidase_M13"/>
</dbReference>
<evidence type="ECO:0000256" key="1">
    <source>
        <dbReference type="ARBA" id="ARBA00007357"/>
    </source>
</evidence>
<dbReference type="Gene3D" id="3.40.390.10">
    <property type="entry name" value="Collagenase (Catalytic Domain)"/>
    <property type="match status" value="1"/>
</dbReference>
<protein>
    <recommendedName>
        <fullName evidence="2">Peptidase M13 C-terminal domain-containing protein</fullName>
    </recommendedName>
</protein>
<proteinExistence type="inferred from homology"/>
<name>A0A0L0F2P6_9EUKA</name>